<keyword evidence="2" id="KW-1185">Reference proteome</keyword>
<evidence type="ECO:0000313" key="1">
    <source>
        <dbReference type="EMBL" id="CAJ1931722.1"/>
    </source>
</evidence>
<dbReference type="EMBL" id="OY731399">
    <property type="protein sequence ID" value="CAJ1931722.1"/>
    <property type="molecule type" value="Genomic_DNA"/>
</dbReference>
<name>A0AA86VCI0_9FABA</name>
<gene>
    <name evidence="1" type="ORF">AYBTSS11_LOCUS5415</name>
</gene>
<dbReference type="AlphaFoldDB" id="A0AA86VCI0"/>
<accession>A0AA86VCI0</accession>
<organism evidence="1 2">
    <name type="scientific">Sphenostylis stenocarpa</name>
    <dbReference type="NCBI Taxonomy" id="92480"/>
    <lineage>
        <taxon>Eukaryota</taxon>
        <taxon>Viridiplantae</taxon>
        <taxon>Streptophyta</taxon>
        <taxon>Embryophyta</taxon>
        <taxon>Tracheophyta</taxon>
        <taxon>Spermatophyta</taxon>
        <taxon>Magnoliopsida</taxon>
        <taxon>eudicotyledons</taxon>
        <taxon>Gunneridae</taxon>
        <taxon>Pentapetalae</taxon>
        <taxon>rosids</taxon>
        <taxon>fabids</taxon>
        <taxon>Fabales</taxon>
        <taxon>Fabaceae</taxon>
        <taxon>Papilionoideae</taxon>
        <taxon>50 kb inversion clade</taxon>
        <taxon>NPAAA clade</taxon>
        <taxon>indigoferoid/millettioid clade</taxon>
        <taxon>Phaseoleae</taxon>
        <taxon>Sphenostylis</taxon>
    </lineage>
</organism>
<dbReference type="Gramene" id="rna-AYBTSS11_LOCUS5415">
    <property type="protein sequence ID" value="CAJ1931722.1"/>
    <property type="gene ID" value="gene-AYBTSS11_LOCUS5415"/>
</dbReference>
<evidence type="ECO:0000313" key="2">
    <source>
        <dbReference type="Proteomes" id="UP001189624"/>
    </source>
</evidence>
<proteinExistence type="predicted"/>
<reference evidence="1" key="1">
    <citation type="submission" date="2023-10" db="EMBL/GenBank/DDBJ databases">
        <authorList>
            <person name="Domelevo Entfellner J.-B."/>
        </authorList>
    </citation>
    <scope>NUCLEOTIDE SEQUENCE</scope>
</reference>
<dbReference type="Proteomes" id="UP001189624">
    <property type="component" value="Chromosome 2"/>
</dbReference>
<sequence>MGLVSLVEIYIDVKIRGETGSNQYSASRDEKQVVVNKWFNHPFDTRPTTTLGNASNPQQSFQKPDIIDFAIDRRVKLPDSESIGIHIFTEDAVEKNVTESHRSR</sequence>
<protein>
    <submittedName>
        <fullName evidence="1">Uncharacterized protein</fullName>
    </submittedName>
</protein>